<evidence type="ECO:0000259" key="2">
    <source>
        <dbReference type="PROSITE" id="PS50995"/>
    </source>
</evidence>
<organism evidence="3 4">
    <name type="scientific">Amycolatopsis pigmentata</name>
    <dbReference type="NCBI Taxonomy" id="450801"/>
    <lineage>
        <taxon>Bacteria</taxon>
        <taxon>Bacillati</taxon>
        <taxon>Actinomycetota</taxon>
        <taxon>Actinomycetes</taxon>
        <taxon>Pseudonocardiales</taxon>
        <taxon>Pseudonocardiaceae</taxon>
        <taxon>Amycolatopsis</taxon>
    </lineage>
</organism>
<accession>A0ABW5FXA8</accession>
<dbReference type="Gene3D" id="1.10.10.10">
    <property type="entry name" value="Winged helix-like DNA-binding domain superfamily/Winged helix DNA-binding domain"/>
    <property type="match status" value="1"/>
</dbReference>
<dbReference type="PROSITE" id="PS50995">
    <property type="entry name" value="HTH_MARR_2"/>
    <property type="match status" value="1"/>
</dbReference>
<dbReference type="SUPFAM" id="SSF46785">
    <property type="entry name" value="Winged helix' DNA-binding domain"/>
    <property type="match status" value="1"/>
</dbReference>
<gene>
    <name evidence="3" type="ORF">ACFSXZ_24085</name>
</gene>
<dbReference type="CDD" id="cd00090">
    <property type="entry name" value="HTH_ARSR"/>
    <property type="match status" value="1"/>
</dbReference>
<evidence type="ECO:0000256" key="1">
    <source>
        <dbReference type="SAM" id="MobiDB-lite"/>
    </source>
</evidence>
<dbReference type="PANTHER" id="PTHR33164">
    <property type="entry name" value="TRANSCRIPTIONAL REGULATOR, MARR FAMILY"/>
    <property type="match status" value="1"/>
</dbReference>
<dbReference type="Pfam" id="PF12802">
    <property type="entry name" value="MarR_2"/>
    <property type="match status" value="1"/>
</dbReference>
<protein>
    <submittedName>
        <fullName evidence="3">MarR family winged helix-turn-helix transcriptional regulator</fullName>
    </submittedName>
</protein>
<keyword evidence="4" id="KW-1185">Reference proteome</keyword>
<dbReference type="InterPro" id="IPR000835">
    <property type="entry name" value="HTH_MarR-typ"/>
</dbReference>
<dbReference type="InterPro" id="IPR039422">
    <property type="entry name" value="MarR/SlyA-like"/>
</dbReference>
<reference evidence="4" key="1">
    <citation type="journal article" date="2019" name="Int. J. Syst. Evol. Microbiol.">
        <title>The Global Catalogue of Microorganisms (GCM) 10K type strain sequencing project: providing services to taxonomists for standard genome sequencing and annotation.</title>
        <authorList>
            <consortium name="The Broad Institute Genomics Platform"/>
            <consortium name="The Broad Institute Genome Sequencing Center for Infectious Disease"/>
            <person name="Wu L."/>
            <person name="Ma J."/>
        </authorList>
    </citation>
    <scope>NUCLEOTIDE SEQUENCE [LARGE SCALE GENOMIC DNA]</scope>
    <source>
        <strain evidence="4">CGMCC 4.7645</strain>
    </source>
</reference>
<feature type="region of interest" description="Disordered" evidence="1">
    <location>
        <begin position="153"/>
        <end position="190"/>
    </location>
</feature>
<dbReference type="SMART" id="SM00347">
    <property type="entry name" value="HTH_MARR"/>
    <property type="match status" value="1"/>
</dbReference>
<dbReference type="RefSeq" id="WP_378267403.1">
    <property type="nucleotide sequence ID" value="NZ_JBHUKR010000011.1"/>
</dbReference>
<dbReference type="Proteomes" id="UP001597417">
    <property type="component" value="Unassembled WGS sequence"/>
</dbReference>
<comment type="caution">
    <text evidence="3">The sequence shown here is derived from an EMBL/GenBank/DDBJ whole genome shotgun (WGS) entry which is preliminary data.</text>
</comment>
<sequence length="190" mass="20209">MTEAVPAGASDACTRVVQSFTAFSAAQNELSRFFARSMSMHTTDAAAVVLIIEAEELGRPLTPARLAERVGLSPGATSILLGRLEEAGYVERTREGTDRRIVTLHSTTAINAAADAFFDPLQQQLEKVLGEFTAAQLNTIARAADKLRAAVESYLGDSTPPARDRSPNTSRSSPTRSPKAPASAQHGVQL</sequence>
<dbReference type="PANTHER" id="PTHR33164:SF106">
    <property type="entry name" value="TRANSCRIPTIONAL REGULATORY PROTEIN"/>
    <property type="match status" value="1"/>
</dbReference>
<dbReference type="InterPro" id="IPR036390">
    <property type="entry name" value="WH_DNA-bd_sf"/>
</dbReference>
<name>A0ABW5FXA8_9PSEU</name>
<dbReference type="InterPro" id="IPR036388">
    <property type="entry name" value="WH-like_DNA-bd_sf"/>
</dbReference>
<feature type="compositionally biased region" description="Low complexity" evidence="1">
    <location>
        <begin position="167"/>
        <end position="184"/>
    </location>
</feature>
<dbReference type="InterPro" id="IPR011991">
    <property type="entry name" value="ArsR-like_HTH"/>
</dbReference>
<evidence type="ECO:0000313" key="4">
    <source>
        <dbReference type="Proteomes" id="UP001597417"/>
    </source>
</evidence>
<feature type="domain" description="HTH marR-type" evidence="2">
    <location>
        <begin position="1"/>
        <end position="149"/>
    </location>
</feature>
<dbReference type="EMBL" id="JBHUKR010000011">
    <property type="protein sequence ID" value="MFD2419413.1"/>
    <property type="molecule type" value="Genomic_DNA"/>
</dbReference>
<evidence type="ECO:0000313" key="3">
    <source>
        <dbReference type="EMBL" id="MFD2419413.1"/>
    </source>
</evidence>
<proteinExistence type="predicted"/>